<evidence type="ECO:0000256" key="1">
    <source>
        <dbReference type="ARBA" id="ARBA00004196"/>
    </source>
</evidence>
<evidence type="ECO:0000313" key="9">
    <source>
        <dbReference type="EMBL" id="HJH25112.1"/>
    </source>
</evidence>
<dbReference type="EMBL" id="DYTQ01000116">
    <property type="protein sequence ID" value="HJH25112.1"/>
    <property type="molecule type" value="Genomic_DNA"/>
</dbReference>
<dbReference type="GO" id="GO:0005886">
    <property type="term" value="C:plasma membrane"/>
    <property type="evidence" value="ECO:0007669"/>
    <property type="project" value="TreeGrafter"/>
</dbReference>
<comment type="similarity">
    <text evidence="2">Belongs to the membrane fusion protein (MFP) (TC 8.A.1) family.</text>
</comment>
<organism evidence="9 11">
    <name type="scientific">Paenalcaligenes hominis</name>
    <dbReference type="NCBI Taxonomy" id="643674"/>
    <lineage>
        <taxon>Bacteria</taxon>
        <taxon>Pseudomonadati</taxon>
        <taxon>Pseudomonadota</taxon>
        <taxon>Betaproteobacteria</taxon>
        <taxon>Burkholderiales</taxon>
        <taxon>Alcaligenaceae</taxon>
        <taxon>Paenalcaligenes</taxon>
    </lineage>
</organism>
<dbReference type="RefSeq" id="WP_167660623.1">
    <property type="nucleotide sequence ID" value="NZ_BMCQ01000004.1"/>
</dbReference>
<feature type="domain" description="Multidrug resistance protein MdtA-like alpha-helical hairpin" evidence="5">
    <location>
        <begin position="108"/>
        <end position="176"/>
    </location>
</feature>
<feature type="signal peptide" evidence="4">
    <location>
        <begin position="1"/>
        <end position="24"/>
    </location>
</feature>
<evidence type="ECO:0000256" key="4">
    <source>
        <dbReference type="SAM" id="SignalP"/>
    </source>
</evidence>
<feature type="domain" description="Multidrug resistance protein MdtA-like barrel-sandwich hybrid" evidence="6">
    <location>
        <begin position="67"/>
        <end position="209"/>
    </location>
</feature>
<accession>A0A9D2VI43</accession>
<dbReference type="PROSITE" id="PS51257">
    <property type="entry name" value="PROKAR_LIPOPROTEIN"/>
    <property type="match status" value="1"/>
</dbReference>
<feature type="chain" id="PRO_5039182848" evidence="4">
    <location>
        <begin position="25"/>
        <end position="398"/>
    </location>
</feature>
<dbReference type="Proteomes" id="UP000783934">
    <property type="component" value="Unassembled WGS sequence"/>
</dbReference>
<evidence type="ECO:0000259" key="8">
    <source>
        <dbReference type="Pfam" id="PF25967"/>
    </source>
</evidence>
<dbReference type="Gene3D" id="1.10.287.470">
    <property type="entry name" value="Helix hairpin bin"/>
    <property type="match status" value="1"/>
</dbReference>
<feature type="compositionally biased region" description="Polar residues" evidence="3">
    <location>
        <begin position="389"/>
        <end position="398"/>
    </location>
</feature>
<evidence type="ECO:0000313" key="12">
    <source>
        <dbReference type="Proteomes" id="UP000783934"/>
    </source>
</evidence>
<sequence>MSNVRRVAWHPLRVVLISATLLVAACGEKPQQQDMAGMKIPVSVVQVQPEVTPIFVELPGRVEAIEEAQVRARVNGVVEAINFEQGAEVKEGDLLFTIDSAPYVAARDQALAQVRNAEAAAKTANSLAQRYGKLIKENAISRQEYDNAMAEVQQSRANIELAKAGLKTADINLGYTKVTAPISGRIGKAEITKGALVSATQATHLATIQRIDELYVDISRPVGEVLAIRKAITEGKLKADDQGQAPVKAIFDDRSEYAEQGKLLFSGVAVDPSTGQLNMRALFPNPNHDLLPGMFVRVRLEQAISENALLVPTQAVQYATSGAASLMVVEEGVVKAVPVKLGSQVDGRIMVTEGLEPGATVIVAGFQKIRPGAPVQPMPWQDGADSETPAASTTADNG</sequence>
<reference evidence="10 12" key="1">
    <citation type="submission" date="2020-03" db="EMBL/GenBank/DDBJ databases">
        <title>Genomic Encyclopedia of Type Strains, Phase IV (KMG-IV): sequencing the most valuable type-strain genomes for metagenomic binning, comparative biology and taxonomic classification.</title>
        <authorList>
            <person name="Goeker M."/>
        </authorList>
    </citation>
    <scope>NUCLEOTIDE SEQUENCE [LARGE SCALE GENOMIC DNA]</scope>
    <source>
        <strain evidence="10 12">DSM 26613</strain>
    </source>
</reference>
<evidence type="ECO:0000313" key="11">
    <source>
        <dbReference type="Proteomes" id="UP000700248"/>
    </source>
</evidence>
<protein>
    <submittedName>
        <fullName evidence="9">Efflux RND transporter periplasmic adaptor subunit</fullName>
    </submittedName>
    <submittedName>
        <fullName evidence="10">Membrane fusion protein (Multidrug efflux system)</fullName>
    </submittedName>
</protein>
<gene>
    <name evidence="10" type="ORF">GGR41_000658</name>
    <name evidence="9" type="ORF">K8U84_11250</name>
</gene>
<keyword evidence="12" id="KW-1185">Reference proteome</keyword>
<dbReference type="Gene3D" id="2.40.50.100">
    <property type="match status" value="1"/>
</dbReference>
<evidence type="ECO:0000256" key="3">
    <source>
        <dbReference type="SAM" id="MobiDB-lite"/>
    </source>
</evidence>
<comment type="subcellular location">
    <subcellularLocation>
        <location evidence="1">Cell envelope</location>
    </subcellularLocation>
</comment>
<dbReference type="PANTHER" id="PTHR30158">
    <property type="entry name" value="ACRA/E-RELATED COMPONENT OF DRUG EFFLUX TRANSPORTER"/>
    <property type="match status" value="1"/>
</dbReference>
<feature type="domain" description="Multidrug resistance protein MdtA-like beta-barrel" evidence="7">
    <location>
        <begin position="214"/>
        <end position="302"/>
    </location>
</feature>
<feature type="region of interest" description="Disordered" evidence="3">
    <location>
        <begin position="374"/>
        <end position="398"/>
    </location>
</feature>
<evidence type="ECO:0000259" key="7">
    <source>
        <dbReference type="Pfam" id="PF25944"/>
    </source>
</evidence>
<dbReference type="GO" id="GO:0046677">
    <property type="term" value="P:response to antibiotic"/>
    <property type="evidence" value="ECO:0007669"/>
    <property type="project" value="TreeGrafter"/>
</dbReference>
<dbReference type="InterPro" id="IPR058625">
    <property type="entry name" value="MdtA-like_BSH"/>
</dbReference>
<evidence type="ECO:0000256" key="2">
    <source>
        <dbReference type="ARBA" id="ARBA00009477"/>
    </source>
</evidence>
<dbReference type="Pfam" id="PF25917">
    <property type="entry name" value="BSH_RND"/>
    <property type="match status" value="1"/>
</dbReference>
<comment type="caution">
    <text evidence="9">The sequence shown here is derived from an EMBL/GenBank/DDBJ whole genome shotgun (WGS) entry which is preliminary data.</text>
</comment>
<dbReference type="InterPro" id="IPR058626">
    <property type="entry name" value="MdtA-like_b-barrel"/>
</dbReference>
<dbReference type="GO" id="GO:0030313">
    <property type="term" value="C:cell envelope"/>
    <property type="evidence" value="ECO:0007669"/>
    <property type="project" value="UniProtKB-SubCell"/>
</dbReference>
<dbReference type="Proteomes" id="UP000700248">
    <property type="component" value="Unassembled WGS sequence"/>
</dbReference>
<dbReference type="Gene3D" id="2.40.30.170">
    <property type="match status" value="1"/>
</dbReference>
<dbReference type="InterPro" id="IPR006143">
    <property type="entry name" value="RND_pump_MFP"/>
</dbReference>
<keyword evidence="4" id="KW-0732">Signal</keyword>
<proteinExistence type="inferred from homology"/>
<dbReference type="InterPro" id="IPR058627">
    <property type="entry name" value="MdtA-like_C"/>
</dbReference>
<feature type="domain" description="Multidrug resistance protein MdtA-like C-terminal permuted SH3" evidence="8">
    <location>
        <begin position="307"/>
        <end position="368"/>
    </location>
</feature>
<evidence type="ECO:0000313" key="10">
    <source>
        <dbReference type="EMBL" id="NJB64437.1"/>
    </source>
</evidence>
<dbReference type="EMBL" id="JAATIZ010000001">
    <property type="protein sequence ID" value="NJB64437.1"/>
    <property type="molecule type" value="Genomic_DNA"/>
</dbReference>
<dbReference type="SUPFAM" id="SSF111369">
    <property type="entry name" value="HlyD-like secretion proteins"/>
    <property type="match status" value="1"/>
</dbReference>
<dbReference type="Pfam" id="PF25944">
    <property type="entry name" value="Beta-barrel_RND"/>
    <property type="match status" value="1"/>
</dbReference>
<dbReference type="NCBIfam" id="TIGR01730">
    <property type="entry name" value="RND_mfp"/>
    <property type="match status" value="1"/>
</dbReference>
<dbReference type="AlphaFoldDB" id="A0A9D2VI43"/>
<dbReference type="FunFam" id="2.40.420.20:FF:000001">
    <property type="entry name" value="Efflux RND transporter periplasmic adaptor subunit"/>
    <property type="match status" value="1"/>
</dbReference>
<dbReference type="PANTHER" id="PTHR30158:SF3">
    <property type="entry name" value="MULTIDRUG EFFLUX PUMP SUBUNIT ACRA-RELATED"/>
    <property type="match status" value="1"/>
</dbReference>
<dbReference type="Pfam" id="PF25967">
    <property type="entry name" value="RND-MFP_C"/>
    <property type="match status" value="1"/>
</dbReference>
<dbReference type="GO" id="GO:0022857">
    <property type="term" value="F:transmembrane transporter activity"/>
    <property type="evidence" value="ECO:0007669"/>
    <property type="project" value="InterPro"/>
</dbReference>
<evidence type="ECO:0000259" key="6">
    <source>
        <dbReference type="Pfam" id="PF25917"/>
    </source>
</evidence>
<name>A0A9D2VI43_9BURK</name>
<reference evidence="9" key="2">
    <citation type="journal article" date="2021" name="PeerJ">
        <title>Extensive microbial diversity within the chicken gut microbiome revealed by metagenomics and culture.</title>
        <authorList>
            <person name="Gilroy R."/>
            <person name="Ravi A."/>
            <person name="Getino M."/>
            <person name="Pursley I."/>
            <person name="Horton D.L."/>
            <person name="Alikhan N.F."/>
            <person name="Baker D."/>
            <person name="Gharbi K."/>
            <person name="Hall N."/>
            <person name="Watson M."/>
            <person name="Adriaenssens E.M."/>
            <person name="Foster-Nyarko E."/>
            <person name="Jarju S."/>
            <person name="Secka A."/>
            <person name="Antonio M."/>
            <person name="Oren A."/>
            <person name="Chaudhuri R.R."/>
            <person name="La Ragione R."/>
            <person name="Hildebrand F."/>
            <person name="Pallen M.J."/>
        </authorList>
    </citation>
    <scope>NUCLEOTIDE SEQUENCE</scope>
    <source>
        <strain evidence="9">CHK175-13533</strain>
    </source>
</reference>
<evidence type="ECO:0000259" key="5">
    <source>
        <dbReference type="Pfam" id="PF25876"/>
    </source>
</evidence>
<reference evidence="9" key="3">
    <citation type="submission" date="2021-09" db="EMBL/GenBank/DDBJ databases">
        <authorList>
            <person name="Gilroy R."/>
        </authorList>
    </citation>
    <scope>NUCLEOTIDE SEQUENCE</scope>
    <source>
        <strain evidence="9">CHK175-13533</strain>
    </source>
</reference>
<dbReference type="Gene3D" id="2.40.420.20">
    <property type="match status" value="1"/>
</dbReference>
<dbReference type="Pfam" id="PF25876">
    <property type="entry name" value="HH_MFP_RND"/>
    <property type="match status" value="1"/>
</dbReference>
<dbReference type="InterPro" id="IPR058624">
    <property type="entry name" value="MdtA-like_HH"/>
</dbReference>